<dbReference type="Proteomes" id="UP000623842">
    <property type="component" value="Unassembled WGS sequence"/>
</dbReference>
<keyword evidence="1" id="KW-0812">Transmembrane</keyword>
<reference evidence="2" key="2">
    <citation type="submission" date="2020-09" db="EMBL/GenBank/DDBJ databases">
        <authorList>
            <person name="Sun Q."/>
            <person name="Kim S."/>
        </authorList>
    </citation>
    <scope>NUCLEOTIDE SEQUENCE</scope>
    <source>
        <strain evidence="2">KCTC 42731</strain>
    </source>
</reference>
<keyword evidence="1" id="KW-0472">Membrane</keyword>
<proteinExistence type="predicted"/>
<organism evidence="2 3">
    <name type="scientific">Thalassotalea marina</name>
    <dbReference type="NCBI Taxonomy" id="1673741"/>
    <lineage>
        <taxon>Bacteria</taxon>
        <taxon>Pseudomonadati</taxon>
        <taxon>Pseudomonadota</taxon>
        <taxon>Gammaproteobacteria</taxon>
        <taxon>Alteromonadales</taxon>
        <taxon>Colwelliaceae</taxon>
        <taxon>Thalassotalea</taxon>
    </lineage>
</organism>
<reference evidence="2" key="1">
    <citation type="journal article" date="2014" name="Int. J. Syst. Evol. Microbiol.">
        <title>Complete genome sequence of Corynebacterium casei LMG S-19264T (=DSM 44701T), isolated from a smear-ripened cheese.</title>
        <authorList>
            <consortium name="US DOE Joint Genome Institute (JGI-PGF)"/>
            <person name="Walter F."/>
            <person name="Albersmeier A."/>
            <person name="Kalinowski J."/>
            <person name="Ruckert C."/>
        </authorList>
    </citation>
    <scope>NUCLEOTIDE SEQUENCE</scope>
    <source>
        <strain evidence="2">KCTC 42731</strain>
    </source>
</reference>
<dbReference type="AlphaFoldDB" id="A0A919BJZ9"/>
<keyword evidence="3" id="KW-1185">Reference proteome</keyword>
<dbReference type="RefSeq" id="WP_189770932.1">
    <property type="nucleotide sequence ID" value="NZ_BNCK01000005.1"/>
</dbReference>
<protein>
    <submittedName>
        <fullName evidence="2">Uncharacterized protein</fullName>
    </submittedName>
</protein>
<comment type="caution">
    <text evidence="2">The sequence shown here is derived from an EMBL/GenBank/DDBJ whole genome shotgun (WGS) entry which is preliminary data.</text>
</comment>
<feature type="transmembrane region" description="Helical" evidence="1">
    <location>
        <begin position="74"/>
        <end position="91"/>
    </location>
</feature>
<evidence type="ECO:0000313" key="3">
    <source>
        <dbReference type="Proteomes" id="UP000623842"/>
    </source>
</evidence>
<feature type="transmembrane region" description="Helical" evidence="1">
    <location>
        <begin position="44"/>
        <end position="62"/>
    </location>
</feature>
<name>A0A919BJZ9_9GAMM</name>
<keyword evidence="1" id="KW-1133">Transmembrane helix</keyword>
<accession>A0A919BJZ9</accession>
<feature type="transmembrane region" description="Helical" evidence="1">
    <location>
        <begin position="97"/>
        <end position="117"/>
    </location>
</feature>
<sequence>MNQFKHLSVLTSAIAALLAILLLFLPEVVFWLFAIVEHDSATFIGRRAAMLFLGIAFICWLARNAKHSQARQAICLGLAVSMLSLATLGLYELIRGAAGLGIILAITTEVVLALWYVQIWFKHKNLASE</sequence>
<gene>
    <name evidence="2" type="ORF">GCM10017161_24420</name>
</gene>
<dbReference type="EMBL" id="BNCK01000005">
    <property type="protein sequence ID" value="GHF95222.1"/>
    <property type="molecule type" value="Genomic_DNA"/>
</dbReference>
<evidence type="ECO:0000313" key="2">
    <source>
        <dbReference type="EMBL" id="GHF95222.1"/>
    </source>
</evidence>
<evidence type="ECO:0000256" key="1">
    <source>
        <dbReference type="SAM" id="Phobius"/>
    </source>
</evidence>